<proteinExistence type="predicted"/>
<accession>A0A8T3A3F1</accession>
<keyword evidence="2" id="KW-1185">Reference proteome</keyword>
<organism evidence="1 2">
    <name type="scientific">Dendrobium nobile</name>
    <name type="common">Orchid</name>
    <dbReference type="NCBI Taxonomy" id="94219"/>
    <lineage>
        <taxon>Eukaryota</taxon>
        <taxon>Viridiplantae</taxon>
        <taxon>Streptophyta</taxon>
        <taxon>Embryophyta</taxon>
        <taxon>Tracheophyta</taxon>
        <taxon>Spermatophyta</taxon>
        <taxon>Magnoliopsida</taxon>
        <taxon>Liliopsida</taxon>
        <taxon>Asparagales</taxon>
        <taxon>Orchidaceae</taxon>
        <taxon>Epidendroideae</taxon>
        <taxon>Malaxideae</taxon>
        <taxon>Dendrobiinae</taxon>
        <taxon>Dendrobium</taxon>
    </lineage>
</organism>
<evidence type="ECO:0000313" key="1">
    <source>
        <dbReference type="EMBL" id="KAI0488639.1"/>
    </source>
</evidence>
<name>A0A8T3A3F1_DENNO</name>
<evidence type="ECO:0000313" key="2">
    <source>
        <dbReference type="Proteomes" id="UP000829196"/>
    </source>
</evidence>
<reference evidence="1" key="1">
    <citation type="journal article" date="2022" name="Front. Genet.">
        <title>Chromosome-Scale Assembly of the Dendrobium nobile Genome Provides Insights Into the Molecular Mechanism of the Biosynthesis of the Medicinal Active Ingredient of Dendrobium.</title>
        <authorList>
            <person name="Xu Q."/>
            <person name="Niu S.-C."/>
            <person name="Li K.-L."/>
            <person name="Zheng P.-J."/>
            <person name="Zhang X.-J."/>
            <person name="Jia Y."/>
            <person name="Liu Y."/>
            <person name="Niu Y.-X."/>
            <person name="Yu L.-H."/>
            <person name="Chen D.-F."/>
            <person name="Zhang G.-Q."/>
        </authorList>
    </citation>
    <scope>NUCLEOTIDE SEQUENCE</scope>
    <source>
        <tissue evidence="1">Leaf</tissue>
    </source>
</reference>
<sequence>MDEEIKTVVVLVEMLHRLWLESRVAVLENSCCNQVGVVSETAAAIDGLLLFFYSEKMGASCFRGMLAEVRSCFLRQWLNADG</sequence>
<dbReference type="EMBL" id="JAGYWB010000019">
    <property type="protein sequence ID" value="KAI0488639.1"/>
    <property type="molecule type" value="Genomic_DNA"/>
</dbReference>
<dbReference type="Proteomes" id="UP000829196">
    <property type="component" value="Unassembled WGS sequence"/>
</dbReference>
<protein>
    <submittedName>
        <fullName evidence="1">Uncharacterized protein</fullName>
    </submittedName>
</protein>
<gene>
    <name evidence="1" type="ORF">KFK09_028478</name>
</gene>
<comment type="caution">
    <text evidence="1">The sequence shown here is derived from an EMBL/GenBank/DDBJ whole genome shotgun (WGS) entry which is preliminary data.</text>
</comment>
<dbReference type="AlphaFoldDB" id="A0A8T3A3F1"/>